<dbReference type="FunFam" id="1.10.640.10:FF:000003">
    <property type="entry name" value="chorion peroxidase"/>
    <property type="match status" value="1"/>
</dbReference>
<dbReference type="OrthoDB" id="823504at2759"/>
<name>A0A1W0XDK1_HYPEX</name>
<feature type="binding site" description="axial binding residue" evidence="6">
    <location>
        <position position="495"/>
    </location>
    <ligand>
        <name>heme b</name>
        <dbReference type="ChEBI" id="CHEBI:60344"/>
    </ligand>
    <ligandPart>
        <name>Fe</name>
        <dbReference type="ChEBI" id="CHEBI:18248"/>
    </ligandPart>
</feature>
<dbReference type="InterPro" id="IPR019791">
    <property type="entry name" value="Haem_peroxidase_animal"/>
</dbReference>
<organism evidence="9 10">
    <name type="scientific">Hypsibius exemplaris</name>
    <name type="common">Freshwater tardigrade</name>
    <dbReference type="NCBI Taxonomy" id="2072580"/>
    <lineage>
        <taxon>Eukaryota</taxon>
        <taxon>Metazoa</taxon>
        <taxon>Ecdysozoa</taxon>
        <taxon>Tardigrada</taxon>
        <taxon>Eutardigrada</taxon>
        <taxon>Parachela</taxon>
        <taxon>Hypsibioidea</taxon>
        <taxon>Hypsibiidae</taxon>
        <taxon>Hypsibius</taxon>
    </lineage>
</organism>
<reference evidence="10" key="1">
    <citation type="submission" date="2017-01" db="EMBL/GenBank/DDBJ databases">
        <title>Comparative genomics of anhydrobiosis in the tardigrade Hypsibius dujardini.</title>
        <authorList>
            <person name="Yoshida Y."/>
            <person name="Koutsovoulos G."/>
            <person name="Laetsch D."/>
            <person name="Stevens L."/>
            <person name="Kumar S."/>
            <person name="Horikawa D."/>
            <person name="Ishino K."/>
            <person name="Komine S."/>
            <person name="Tomita M."/>
            <person name="Blaxter M."/>
            <person name="Arakawa K."/>
        </authorList>
    </citation>
    <scope>NUCLEOTIDE SEQUENCE [LARGE SCALE GENOMIC DNA]</scope>
    <source>
        <strain evidence="10">Z151</strain>
    </source>
</reference>
<keyword evidence="3 9" id="KW-0575">Peroxidase</keyword>
<dbReference type="InterPro" id="IPR010255">
    <property type="entry name" value="Haem_peroxidase_sf"/>
</dbReference>
<accession>A0A1W0XDK1</accession>
<protein>
    <submittedName>
        <fullName evidence="9">Chorion peroxidase</fullName>
    </submittedName>
</protein>
<dbReference type="GO" id="GO:0046872">
    <property type="term" value="F:metal ion binding"/>
    <property type="evidence" value="ECO:0007669"/>
    <property type="project" value="UniProtKB-KW"/>
</dbReference>
<dbReference type="PROSITE" id="PS50292">
    <property type="entry name" value="PEROXIDASE_3"/>
    <property type="match status" value="1"/>
</dbReference>
<dbReference type="GO" id="GO:0004601">
    <property type="term" value="F:peroxidase activity"/>
    <property type="evidence" value="ECO:0007669"/>
    <property type="project" value="UniProtKB-KW"/>
</dbReference>
<keyword evidence="4 8" id="KW-0732">Signal</keyword>
<comment type="caution">
    <text evidence="9">The sequence shown here is derived from an EMBL/GenBank/DDBJ whole genome shotgun (WGS) entry which is preliminary data.</text>
</comment>
<feature type="chain" id="PRO_5012596641" evidence="8">
    <location>
        <begin position="26"/>
        <end position="740"/>
    </location>
</feature>
<evidence type="ECO:0000256" key="1">
    <source>
        <dbReference type="ARBA" id="ARBA00004613"/>
    </source>
</evidence>
<evidence type="ECO:0000256" key="3">
    <source>
        <dbReference type="ARBA" id="ARBA00022559"/>
    </source>
</evidence>
<dbReference type="SUPFAM" id="SSF48113">
    <property type="entry name" value="Heme-dependent peroxidases"/>
    <property type="match status" value="1"/>
</dbReference>
<dbReference type="AlphaFoldDB" id="A0A1W0XDK1"/>
<keyword evidence="6" id="KW-0349">Heme</keyword>
<dbReference type="Proteomes" id="UP000192578">
    <property type="component" value="Unassembled WGS sequence"/>
</dbReference>
<keyword evidence="3 9" id="KW-0560">Oxidoreductase</keyword>
<dbReference type="Pfam" id="PF03098">
    <property type="entry name" value="An_peroxidase"/>
    <property type="match status" value="1"/>
</dbReference>
<proteinExistence type="predicted"/>
<feature type="region of interest" description="Disordered" evidence="7">
    <location>
        <begin position="36"/>
        <end position="56"/>
    </location>
</feature>
<evidence type="ECO:0000256" key="5">
    <source>
        <dbReference type="ARBA" id="ARBA00023180"/>
    </source>
</evidence>
<evidence type="ECO:0000256" key="8">
    <source>
        <dbReference type="SAM" id="SignalP"/>
    </source>
</evidence>
<dbReference type="PANTHER" id="PTHR11475">
    <property type="entry name" value="OXIDASE/PEROXIDASE"/>
    <property type="match status" value="1"/>
</dbReference>
<keyword evidence="2" id="KW-0964">Secreted</keyword>
<evidence type="ECO:0000256" key="7">
    <source>
        <dbReference type="SAM" id="MobiDB-lite"/>
    </source>
</evidence>
<feature type="signal peptide" evidence="8">
    <location>
        <begin position="1"/>
        <end position="25"/>
    </location>
</feature>
<dbReference type="InterPro" id="IPR037120">
    <property type="entry name" value="Haem_peroxidase_sf_animal"/>
</dbReference>
<evidence type="ECO:0000256" key="2">
    <source>
        <dbReference type="ARBA" id="ARBA00022525"/>
    </source>
</evidence>
<sequence>MRGIRSTNLRALLLSVFCFSCGASAQFVDDVGLATNNSTTSSSPKAKPLPLTSSQPTGIIEETVDGAFTQAATSDKANDLRKNRTAMKTHKQRKSARGAVTVTSTTESTTVLAHAVEASPKPKTNASSLVVNLTAKLVQQKCKSVSNGEPKVPLKNPFDGELPICAQTKYRTFDGTCNNIAFPDAGATDSVLTRMLKPDYADSMSAPRIAKGIDPLPSPRIVSKHVGGNADVPSTTVTHMFMQFGQFIDHDITNTARMTGVDGATPTCCVTGNATLDPACFPISVPNDDPLSVVLSQTCIEFIRSLPGSGLGCNDTTREQVNQNTAFIDGSAIYGLSNETASDFRASKQGQLKSFKLKESPHGSLLPRSPNNPECVKPTTSLMCFAAGDNRVDTHLGIAGMQTLWLREHNRIAKALHRLNPKWTNDQLFDEARHITIAELQYITYNEFLPVLLGNDLMERFDLQPLKTGLSKAYNIALHPGILNEFATAAYRVGHSMVPSSFRLASNEYVAKGSVSLRSTYFRPFTLYEKDGFDEIIFGMLSSPAQETDNNFIDDLSDHLFEAPDDTFRLDLTAINVQRGRDHGLQGWMKWRELCGLPTFDDFDSLRALDVLPLEVVNEMEMHYRFVADIDLYMGGTSERHVDGGAVGPTFACIIAEQFRRLKMGDRFWFENDLPLPSAMSEEQVNDIRKTSMSRILCDNTPLMETVQTRAFEMPNSKTNPLVACKSLTAPTLKSSMIPE</sequence>
<dbReference type="Gene3D" id="1.10.640.10">
    <property type="entry name" value="Haem peroxidase domain superfamily, animal type"/>
    <property type="match status" value="1"/>
</dbReference>
<evidence type="ECO:0000313" key="9">
    <source>
        <dbReference type="EMBL" id="OQV25520.1"/>
    </source>
</evidence>
<dbReference type="GO" id="GO:0005576">
    <property type="term" value="C:extracellular region"/>
    <property type="evidence" value="ECO:0007669"/>
    <property type="project" value="UniProtKB-SubCell"/>
</dbReference>
<dbReference type="PANTHER" id="PTHR11475:SF4">
    <property type="entry name" value="CHORION PEROXIDASE"/>
    <property type="match status" value="1"/>
</dbReference>
<evidence type="ECO:0000256" key="4">
    <source>
        <dbReference type="ARBA" id="ARBA00022729"/>
    </source>
</evidence>
<evidence type="ECO:0000256" key="6">
    <source>
        <dbReference type="PIRSR" id="PIRSR619791-2"/>
    </source>
</evidence>
<keyword evidence="6" id="KW-0408">Iron</keyword>
<keyword evidence="5" id="KW-0325">Glycoprotein</keyword>
<keyword evidence="10" id="KW-1185">Reference proteome</keyword>
<dbReference type="GO" id="GO:0020037">
    <property type="term" value="F:heme binding"/>
    <property type="evidence" value="ECO:0007669"/>
    <property type="project" value="InterPro"/>
</dbReference>
<gene>
    <name evidence="9" type="ORF">BV898_00460</name>
</gene>
<dbReference type="EMBL" id="MTYJ01000002">
    <property type="protein sequence ID" value="OQV25520.1"/>
    <property type="molecule type" value="Genomic_DNA"/>
</dbReference>
<dbReference type="PRINTS" id="PR00457">
    <property type="entry name" value="ANPEROXIDASE"/>
</dbReference>
<dbReference type="CDD" id="cd09823">
    <property type="entry name" value="peroxinectin_like"/>
    <property type="match status" value="1"/>
</dbReference>
<evidence type="ECO:0000313" key="10">
    <source>
        <dbReference type="Proteomes" id="UP000192578"/>
    </source>
</evidence>
<dbReference type="GO" id="GO:0006979">
    <property type="term" value="P:response to oxidative stress"/>
    <property type="evidence" value="ECO:0007669"/>
    <property type="project" value="InterPro"/>
</dbReference>
<comment type="subcellular location">
    <subcellularLocation>
        <location evidence="1">Secreted</location>
    </subcellularLocation>
</comment>
<keyword evidence="6" id="KW-0479">Metal-binding</keyword>